<dbReference type="CDD" id="cd22906">
    <property type="entry name" value="HFD_DRAP1"/>
    <property type="match status" value="1"/>
</dbReference>
<feature type="domain" description="Transcription factor CBF/NF-Y/archaeal histone" evidence="8">
    <location>
        <begin position="186"/>
        <end position="249"/>
    </location>
</feature>
<dbReference type="Gene3D" id="1.10.20.10">
    <property type="entry name" value="Histone, subunit A"/>
    <property type="match status" value="1"/>
</dbReference>
<dbReference type="EMBL" id="KV407460">
    <property type="protein sequence ID" value="KZF21649.1"/>
    <property type="molecule type" value="Genomic_DNA"/>
</dbReference>
<protein>
    <recommendedName>
        <fullName evidence="5">NCT transcriptional regulatory complex subunit A</fullName>
    </recommendedName>
    <alternativeName>
        <fullName evidence="6">Negative cofactor 2 AB</fullName>
    </alternativeName>
</protein>
<dbReference type="InterPro" id="IPR003958">
    <property type="entry name" value="CBFA_NFYB_domain"/>
</dbReference>
<dbReference type="Proteomes" id="UP000076632">
    <property type="component" value="Unassembled WGS sequence"/>
</dbReference>
<name>A0A165G228_XYLHT</name>
<organism evidence="9 10">
    <name type="scientific">Xylona heveae (strain CBS 132557 / TC161)</name>
    <dbReference type="NCBI Taxonomy" id="1328760"/>
    <lineage>
        <taxon>Eukaryota</taxon>
        <taxon>Fungi</taxon>
        <taxon>Dikarya</taxon>
        <taxon>Ascomycota</taxon>
        <taxon>Pezizomycotina</taxon>
        <taxon>Xylonomycetes</taxon>
        <taxon>Xylonales</taxon>
        <taxon>Xylonaceae</taxon>
        <taxon>Xylona</taxon>
    </lineage>
</organism>
<feature type="compositionally biased region" description="Low complexity" evidence="7">
    <location>
        <begin position="18"/>
        <end position="48"/>
    </location>
</feature>
<dbReference type="STRING" id="1328760.A0A165G228"/>
<feature type="region of interest" description="Disordered" evidence="7">
    <location>
        <begin position="266"/>
        <end position="332"/>
    </location>
</feature>
<keyword evidence="2" id="KW-0539">Nucleus</keyword>
<dbReference type="FunFam" id="1.10.20.10:FF:000036">
    <property type="entry name" value="CBF/NF-Y family transcription factor"/>
    <property type="match status" value="1"/>
</dbReference>
<gene>
    <name evidence="9" type="ORF">L228DRAFT_239608</name>
</gene>
<evidence type="ECO:0000313" key="10">
    <source>
        <dbReference type="Proteomes" id="UP000076632"/>
    </source>
</evidence>
<comment type="subcellular location">
    <subcellularLocation>
        <location evidence="1">Nucleus</location>
    </subcellularLocation>
</comment>
<feature type="compositionally biased region" description="Basic residues" evidence="7">
    <location>
        <begin position="49"/>
        <end position="58"/>
    </location>
</feature>
<evidence type="ECO:0000256" key="1">
    <source>
        <dbReference type="ARBA" id="ARBA00004123"/>
    </source>
</evidence>
<dbReference type="GO" id="GO:0016251">
    <property type="term" value="F:RNA polymerase II general transcription initiation factor activity"/>
    <property type="evidence" value="ECO:0007669"/>
    <property type="project" value="TreeGrafter"/>
</dbReference>
<dbReference type="OrthoDB" id="653904at2759"/>
<evidence type="ECO:0000313" key="9">
    <source>
        <dbReference type="EMBL" id="KZF21649.1"/>
    </source>
</evidence>
<dbReference type="GeneID" id="28896301"/>
<dbReference type="PANTHER" id="PTHR10252">
    <property type="entry name" value="HISTONE-LIKE TRANSCRIPTION FACTOR CCAAT-RELATED"/>
    <property type="match status" value="1"/>
</dbReference>
<dbReference type="GO" id="GO:0017054">
    <property type="term" value="C:negative cofactor 2 complex"/>
    <property type="evidence" value="ECO:0007669"/>
    <property type="project" value="TreeGrafter"/>
</dbReference>
<keyword evidence="10" id="KW-1185">Reference proteome</keyword>
<accession>A0A165G228</accession>
<dbReference type="RefSeq" id="XP_018187204.1">
    <property type="nucleotide sequence ID" value="XM_018331164.1"/>
</dbReference>
<comment type="subunit">
    <text evidence="4">Forms the NCT transcriptional regulatory complex with nctB and mot1.</text>
</comment>
<feature type="region of interest" description="Disordered" evidence="7">
    <location>
        <begin position="1"/>
        <end position="159"/>
    </location>
</feature>
<comment type="similarity">
    <text evidence="3">Belongs to the NC2 alpha/DRAP1 family.</text>
</comment>
<evidence type="ECO:0000256" key="6">
    <source>
        <dbReference type="ARBA" id="ARBA00075891"/>
    </source>
</evidence>
<dbReference type="GO" id="GO:0001046">
    <property type="term" value="F:core promoter sequence-specific DNA binding"/>
    <property type="evidence" value="ECO:0007669"/>
    <property type="project" value="TreeGrafter"/>
</dbReference>
<dbReference type="Pfam" id="PF00808">
    <property type="entry name" value="CBFD_NFYB_HMF"/>
    <property type="match status" value="1"/>
</dbReference>
<evidence type="ECO:0000256" key="7">
    <source>
        <dbReference type="SAM" id="MobiDB-lite"/>
    </source>
</evidence>
<sequence>MDDSSYAPRSPDLSAYHSSASFAQDSAAAAASAFIPQQQQQQQPQQHRYSQHHNHHHQQPLPHQAFHQPYQYQQQQQQQPPQYQIYDPSSAIYTPAPAHSAHRHQSGPQFQASSSHDPSFSHHPHMAAGNGHGNADWLPSGPGRRSRRAGAGAGAGVGAASNANSTALVTGAAALPGFENVEVKTKFPVARIKRIMQADEDVGKVAQVTPVVVSKALELFMISLVVKAASEARGRSSKRITAAHLKAAVAKDEQFDFLNTIIEKVPDGPAASDSAKGGGGGGGDDDEGASGGGGAAAAAEPGRRRRGGGSTSGAAGGGGGGGRKKRRDSDDF</sequence>
<dbReference type="InterPro" id="IPR009072">
    <property type="entry name" value="Histone-fold"/>
</dbReference>
<dbReference type="SUPFAM" id="SSF47113">
    <property type="entry name" value="Histone-fold"/>
    <property type="match status" value="1"/>
</dbReference>
<evidence type="ECO:0000256" key="2">
    <source>
        <dbReference type="ARBA" id="ARBA00023242"/>
    </source>
</evidence>
<dbReference type="InParanoid" id="A0A165G228"/>
<dbReference type="AlphaFoldDB" id="A0A165G228"/>
<feature type="compositionally biased region" description="Gly residues" evidence="7">
    <location>
        <begin position="308"/>
        <end position="321"/>
    </location>
</feature>
<reference evidence="9 10" key="1">
    <citation type="journal article" date="2016" name="Fungal Biol.">
        <title>The genome of Xylona heveae provides a window into fungal endophytism.</title>
        <authorList>
            <person name="Gazis R."/>
            <person name="Kuo A."/>
            <person name="Riley R."/>
            <person name="LaButti K."/>
            <person name="Lipzen A."/>
            <person name="Lin J."/>
            <person name="Amirebrahimi M."/>
            <person name="Hesse C.N."/>
            <person name="Spatafora J.W."/>
            <person name="Henrissat B."/>
            <person name="Hainaut M."/>
            <person name="Grigoriev I.V."/>
            <person name="Hibbett D.S."/>
        </authorList>
    </citation>
    <scope>NUCLEOTIDE SEQUENCE [LARGE SCALE GENOMIC DNA]</scope>
    <source>
        <strain evidence="9 10">TC161</strain>
    </source>
</reference>
<dbReference type="GO" id="GO:0046982">
    <property type="term" value="F:protein heterodimerization activity"/>
    <property type="evidence" value="ECO:0007669"/>
    <property type="project" value="InterPro"/>
</dbReference>
<feature type="compositionally biased region" description="Low complexity" evidence="7">
    <location>
        <begin position="59"/>
        <end position="84"/>
    </location>
</feature>
<dbReference type="PANTHER" id="PTHR10252:SF5">
    <property type="entry name" value="DR1-ASSOCIATED COREPRESSOR"/>
    <property type="match status" value="1"/>
</dbReference>
<evidence type="ECO:0000256" key="4">
    <source>
        <dbReference type="ARBA" id="ARBA00065307"/>
    </source>
</evidence>
<evidence type="ECO:0000256" key="5">
    <source>
        <dbReference type="ARBA" id="ARBA00072430"/>
    </source>
</evidence>
<evidence type="ECO:0000256" key="3">
    <source>
        <dbReference type="ARBA" id="ARBA00061393"/>
    </source>
</evidence>
<evidence type="ECO:0000259" key="8">
    <source>
        <dbReference type="Pfam" id="PF00808"/>
    </source>
</evidence>
<dbReference type="InterPro" id="IPR050568">
    <property type="entry name" value="Transcr_DNA_Rep_Reg"/>
</dbReference>
<proteinExistence type="inferred from homology"/>